<feature type="binding site" evidence="7">
    <location>
        <position position="324"/>
    </location>
    <ligand>
        <name>Fe(3+)</name>
        <dbReference type="ChEBI" id="CHEBI:29034"/>
    </ligand>
</feature>
<keyword evidence="7" id="KW-0963">Cytoplasm</keyword>
<accession>G9WXV8</accession>
<dbReference type="InterPro" id="IPR032466">
    <property type="entry name" value="Metal_Hydrolase"/>
</dbReference>
<proteinExistence type="inferred from homology"/>
<comment type="cofactor">
    <cofactor evidence="7">
        <name>Zn(2+)</name>
        <dbReference type="ChEBI" id="CHEBI:29105"/>
    </cofactor>
    <cofactor evidence="7">
        <name>Fe(3+)</name>
        <dbReference type="ChEBI" id="CHEBI:29034"/>
    </cofactor>
    <text evidence="7">Binds 1 zinc or iron ion per subunit.</text>
</comment>
<comment type="catalytic activity">
    <reaction evidence="7">
        <text>4-imidazolone-5-propanoate + H2O = N-formimidoyl-L-glutamate</text>
        <dbReference type="Rhea" id="RHEA:23660"/>
        <dbReference type="ChEBI" id="CHEBI:15377"/>
        <dbReference type="ChEBI" id="CHEBI:58928"/>
        <dbReference type="ChEBI" id="CHEBI:77893"/>
        <dbReference type="EC" id="3.5.2.7"/>
    </reaction>
</comment>
<feature type="binding site" evidence="7">
    <location>
        <position position="324"/>
    </location>
    <ligand>
        <name>Zn(2+)</name>
        <dbReference type="ChEBI" id="CHEBI:29105"/>
    </ligand>
</feature>
<dbReference type="FunFam" id="3.20.20.140:FF:000007">
    <property type="entry name" value="Imidazolonepropionase"/>
    <property type="match status" value="1"/>
</dbReference>
<dbReference type="AlphaFoldDB" id="G9WXV8"/>
<evidence type="ECO:0000256" key="2">
    <source>
        <dbReference type="ARBA" id="ARBA00022723"/>
    </source>
</evidence>
<accession>J4WF93</accession>
<feature type="binding site" evidence="7">
    <location>
        <position position="82"/>
    </location>
    <ligand>
        <name>Fe(3+)</name>
        <dbReference type="ChEBI" id="CHEBI:29034"/>
    </ligand>
</feature>
<reference evidence="10 11" key="2">
    <citation type="submission" date="2012-07" db="EMBL/GenBank/DDBJ databases">
        <authorList>
            <person name="Durkin A.S."/>
            <person name="McCorrison J."/>
            <person name="Torralba M."/>
            <person name="Gillis M."/>
            <person name="Methe B."/>
            <person name="Sutton G."/>
            <person name="Nelson K.E."/>
        </authorList>
    </citation>
    <scope>NUCLEOTIDE SEQUENCE [LARGE SCALE GENOMIC DNA]</scope>
    <source>
        <strain evidence="10 11">OBRC8</strain>
    </source>
</reference>
<name>G9WXV8_9FIRM</name>
<keyword evidence="5 7" id="KW-0862">Zinc</keyword>
<feature type="binding site" evidence="7">
    <location>
        <position position="185"/>
    </location>
    <ligand>
        <name>4-imidazolone-5-propanoate</name>
        <dbReference type="ChEBI" id="CHEBI:77893"/>
    </ligand>
</feature>
<evidence type="ECO:0000313" key="9">
    <source>
        <dbReference type="EMBL" id="EHL16955.1"/>
    </source>
</evidence>
<comment type="subcellular location">
    <subcellularLocation>
        <location evidence="7">Cytoplasm</location>
    </subcellularLocation>
</comment>
<dbReference type="PANTHER" id="PTHR42752:SF1">
    <property type="entry name" value="IMIDAZOLONEPROPIONASE-RELATED"/>
    <property type="match status" value="1"/>
</dbReference>
<evidence type="ECO:0000256" key="7">
    <source>
        <dbReference type="HAMAP-Rule" id="MF_00372"/>
    </source>
</evidence>
<evidence type="ECO:0000256" key="5">
    <source>
        <dbReference type="ARBA" id="ARBA00022833"/>
    </source>
</evidence>
<dbReference type="GO" id="GO:0005737">
    <property type="term" value="C:cytoplasm"/>
    <property type="evidence" value="ECO:0007669"/>
    <property type="project" value="UniProtKB-SubCell"/>
</dbReference>
<feature type="binding site" evidence="7">
    <location>
        <position position="329"/>
    </location>
    <ligand>
        <name>4-imidazolone-5-propanoate</name>
        <dbReference type="ChEBI" id="CHEBI:77893"/>
    </ligand>
</feature>
<protein>
    <recommendedName>
        <fullName evidence="1 7">Imidazolonepropionase</fullName>
        <ecNumber evidence="1 7">3.5.2.7</ecNumber>
    </recommendedName>
    <alternativeName>
        <fullName evidence="7">Imidazolone-5-propionate hydrolase</fullName>
    </alternativeName>
</protein>
<dbReference type="Gene3D" id="2.30.40.10">
    <property type="entry name" value="Urease, subunit C, domain 1"/>
    <property type="match status" value="1"/>
</dbReference>
<dbReference type="HOGENOM" id="CLU_041647_0_1_9"/>
<dbReference type="InterPro" id="IPR011059">
    <property type="entry name" value="Metal-dep_hydrolase_composite"/>
</dbReference>
<dbReference type="EMBL" id="ALNK01000012">
    <property type="protein sequence ID" value="EJU23976.1"/>
    <property type="molecule type" value="Genomic_DNA"/>
</dbReference>
<evidence type="ECO:0000259" key="8">
    <source>
        <dbReference type="Pfam" id="PF01979"/>
    </source>
</evidence>
<feature type="domain" description="Amidohydrolase-related" evidence="8">
    <location>
        <begin position="72"/>
        <end position="411"/>
    </location>
</feature>
<keyword evidence="4 7" id="KW-0369">Histidine metabolism</keyword>
<reference evidence="9 12" key="1">
    <citation type="submission" date="2011-08" db="EMBL/GenBank/DDBJ databases">
        <title>The Genome Sequence of Eubacteriaceae bacterium ACC19a.</title>
        <authorList>
            <consortium name="The Broad Institute Genome Sequencing Platform"/>
            <person name="Earl A."/>
            <person name="Ward D."/>
            <person name="Feldgarden M."/>
            <person name="Gevers D."/>
            <person name="Sizova M."/>
            <person name="Hazen A."/>
            <person name="Epstein S."/>
            <person name="Young S.K."/>
            <person name="Zeng Q."/>
            <person name="Gargeya S."/>
            <person name="Fitzgerald M."/>
            <person name="Haas B."/>
            <person name="Abouelleil A."/>
            <person name="Alvarado L."/>
            <person name="Arachchi H.M."/>
            <person name="Berlin A."/>
            <person name="Brown A."/>
            <person name="Chapman S.B."/>
            <person name="Chen Z."/>
            <person name="Dunbar C."/>
            <person name="Freedman E."/>
            <person name="Gearin G."/>
            <person name="Gellesch M."/>
            <person name="Goldberg J."/>
            <person name="Griggs A."/>
            <person name="Gujja S."/>
            <person name="Heiman D."/>
            <person name="Howarth C."/>
            <person name="Larson L."/>
            <person name="Lui A."/>
            <person name="MacDonald P.J.P."/>
            <person name="Montmayeur A."/>
            <person name="Murphy C."/>
            <person name="Neiman D."/>
            <person name="Pearson M."/>
            <person name="Priest M."/>
            <person name="Roberts A."/>
            <person name="Saif S."/>
            <person name="Shea T."/>
            <person name="Shenoy N."/>
            <person name="Sisk P."/>
            <person name="Stolte C."/>
            <person name="Sykes S."/>
            <person name="Wortman J."/>
            <person name="Nusbaum C."/>
            <person name="Birren B."/>
        </authorList>
    </citation>
    <scope>NUCLEOTIDE SEQUENCE [LARGE SCALE GENOMIC DNA]</scope>
    <source>
        <strain evidence="9 12">ACC19a</strain>
    </source>
</reference>
<comment type="caution">
    <text evidence="9">The sequence shown here is derived from an EMBL/GenBank/DDBJ whole genome shotgun (WGS) entry which is preliminary data.</text>
</comment>
<dbReference type="SUPFAM" id="SSF51338">
    <property type="entry name" value="Composite domain of metallo-dependent hydrolases"/>
    <property type="match status" value="1"/>
</dbReference>
<gene>
    <name evidence="7 10" type="primary">hutI</name>
    <name evidence="10" type="ORF">HMPREF1143_1358</name>
    <name evidence="9" type="ORF">HMPREF9629_00197</name>
</gene>
<evidence type="ECO:0000256" key="3">
    <source>
        <dbReference type="ARBA" id="ARBA00022801"/>
    </source>
</evidence>
<comment type="function">
    <text evidence="7">Catalyzes the hydrolytic cleavage of the carbon-nitrogen bond in imidazolone-5-propanoate to yield N-formimidoyl-L-glutamate. It is the third step in the universal histidine degradation pathway.</text>
</comment>
<dbReference type="EC" id="3.5.2.7" evidence="1 7"/>
<dbReference type="InterPro" id="IPR005920">
    <property type="entry name" value="HutI"/>
</dbReference>
<feature type="binding site" evidence="7">
    <location>
        <position position="80"/>
    </location>
    <ligand>
        <name>Zn(2+)</name>
        <dbReference type="ChEBI" id="CHEBI:29105"/>
    </ligand>
</feature>
<keyword evidence="2 7" id="KW-0479">Metal-binding</keyword>
<feature type="binding site" evidence="7">
    <location>
        <position position="82"/>
    </location>
    <ligand>
        <name>Zn(2+)</name>
        <dbReference type="ChEBI" id="CHEBI:29105"/>
    </ligand>
</feature>
<feature type="binding site" evidence="7">
    <location>
        <position position="250"/>
    </location>
    <ligand>
        <name>Zn(2+)</name>
        <dbReference type="ChEBI" id="CHEBI:29105"/>
    </ligand>
</feature>
<dbReference type="PANTHER" id="PTHR42752">
    <property type="entry name" value="IMIDAZOLONEPROPIONASE"/>
    <property type="match status" value="1"/>
</dbReference>
<sequence length="416" mass="45936">MKNLLIKNASEVVTCSGNRAKFGKEMSEINVIENGSVVIENGIIKAVGKTDDILKDYDEKNYEVIDATGKSVMPGFVDSHTHFVFGGYRAEEFSWRLRGDSYMDIMNRGGGIVNSVTATRQASEEELIELGKQRLDSMLSFGVTSVEGKSGYGLDKDTELKQLRVMKKLNEIHPIDISTTFLGAHAVPKEYKGKTDEFIDLLLEQVLPEVVKENLAEFFDVFCEKGVFSVEESRKMYLKAKEYGMKLKIHADEIVQLGGSELAAEMEMISADHLLHASDEGIKAMADKKVINTLLPTTAFCIKEPFARARFMIDSGCAVALATDFNPGSNFTNSIPLMFALASIYMNMSIEEAVTAMTINGAAAIDKADKIGSIDVGKKGDIVILKFPSYKFLPYHTAVNIVEKTIKDGVVVWENK</sequence>
<evidence type="ECO:0000256" key="1">
    <source>
        <dbReference type="ARBA" id="ARBA00012864"/>
    </source>
</evidence>
<dbReference type="EMBL" id="AFZE01000001">
    <property type="protein sequence ID" value="EHL16955.1"/>
    <property type="molecule type" value="Genomic_DNA"/>
</dbReference>
<dbReference type="Proteomes" id="UP000005244">
    <property type="component" value="Unassembled WGS sequence"/>
</dbReference>
<comment type="similarity">
    <text evidence="7">Belongs to the metallo-dependent hydrolases superfamily. HutI family.</text>
</comment>
<evidence type="ECO:0000256" key="6">
    <source>
        <dbReference type="ARBA" id="ARBA00023004"/>
    </source>
</evidence>
<dbReference type="GO" id="GO:0019556">
    <property type="term" value="P:L-histidine catabolic process to glutamate and formamide"/>
    <property type="evidence" value="ECO:0007669"/>
    <property type="project" value="UniProtKB-UniRule"/>
</dbReference>
<evidence type="ECO:0000313" key="10">
    <source>
        <dbReference type="EMBL" id="EJU23976.1"/>
    </source>
</evidence>
<organism evidence="9 12">
    <name type="scientific">Peptoanaerobacter stomatis</name>
    <dbReference type="NCBI Taxonomy" id="796937"/>
    <lineage>
        <taxon>Bacteria</taxon>
        <taxon>Bacillati</taxon>
        <taxon>Bacillota</taxon>
        <taxon>Clostridia</taxon>
        <taxon>Peptostreptococcales</taxon>
        <taxon>Filifactoraceae</taxon>
        <taxon>Peptoanaerobacter</taxon>
    </lineage>
</organism>
<keyword evidence="11" id="KW-1185">Reference proteome</keyword>
<keyword evidence="3 7" id="KW-0378">Hydrolase</keyword>
<dbReference type="RefSeq" id="WP_009524434.1">
    <property type="nucleotide sequence ID" value="NZ_ALNK01000012.1"/>
</dbReference>
<dbReference type="Gene3D" id="3.20.20.140">
    <property type="entry name" value="Metal-dependent hydrolases"/>
    <property type="match status" value="1"/>
</dbReference>
<dbReference type="GO" id="GO:0005506">
    <property type="term" value="F:iron ion binding"/>
    <property type="evidence" value="ECO:0007669"/>
    <property type="project" value="UniProtKB-UniRule"/>
</dbReference>
<dbReference type="PATRIC" id="fig|796937.3.peg.202"/>
<dbReference type="GO" id="GO:0008270">
    <property type="term" value="F:zinc ion binding"/>
    <property type="evidence" value="ECO:0007669"/>
    <property type="project" value="UniProtKB-UniRule"/>
</dbReference>
<dbReference type="GO" id="GO:0050480">
    <property type="term" value="F:imidazolonepropionase activity"/>
    <property type="evidence" value="ECO:0007669"/>
    <property type="project" value="UniProtKB-UniRule"/>
</dbReference>
<dbReference type="GO" id="GO:0019557">
    <property type="term" value="P:L-histidine catabolic process to glutamate and formate"/>
    <property type="evidence" value="ECO:0007669"/>
    <property type="project" value="UniProtKB-UniPathway"/>
</dbReference>
<feature type="binding site" evidence="7">
    <location>
        <position position="152"/>
    </location>
    <ligand>
        <name>4-imidazolone-5-propanoate</name>
        <dbReference type="ChEBI" id="CHEBI:77893"/>
    </ligand>
</feature>
<dbReference type="Proteomes" id="UP000006437">
    <property type="component" value="Unassembled WGS sequence"/>
</dbReference>
<feature type="binding site" evidence="7">
    <location>
        <position position="250"/>
    </location>
    <ligand>
        <name>Fe(3+)</name>
        <dbReference type="ChEBI" id="CHEBI:29034"/>
    </ligand>
</feature>
<evidence type="ECO:0000313" key="11">
    <source>
        <dbReference type="Proteomes" id="UP000005244"/>
    </source>
</evidence>
<feature type="binding site" evidence="7">
    <location>
        <position position="326"/>
    </location>
    <ligand>
        <name>N-formimidoyl-L-glutamate</name>
        <dbReference type="ChEBI" id="CHEBI:58928"/>
    </ligand>
</feature>
<dbReference type="CDD" id="cd01296">
    <property type="entry name" value="Imidazolone-5PH"/>
    <property type="match status" value="1"/>
</dbReference>
<dbReference type="SUPFAM" id="SSF51556">
    <property type="entry name" value="Metallo-dependent hydrolases"/>
    <property type="match status" value="1"/>
</dbReference>
<evidence type="ECO:0000256" key="4">
    <source>
        <dbReference type="ARBA" id="ARBA00022808"/>
    </source>
</evidence>
<feature type="binding site" evidence="7">
    <location>
        <position position="80"/>
    </location>
    <ligand>
        <name>Fe(3+)</name>
        <dbReference type="ChEBI" id="CHEBI:29034"/>
    </ligand>
</feature>
<dbReference type="InterPro" id="IPR006680">
    <property type="entry name" value="Amidohydro-rel"/>
</dbReference>
<feature type="binding site" evidence="7">
    <location>
        <position position="328"/>
    </location>
    <ligand>
        <name>N-formimidoyl-L-glutamate</name>
        <dbReference type="ChEBI" id="CHEBI:58928"/>
    </ligand>
</feature>
<dbReference type="Pfam" id="PF01979">
    <property type="entry name" value="Amidohydro_1"/>
    <property type="match status" value="1"/>
</dbReference>
<feature type="binding site" evidence="7">
    <location>
        <position position="89"/>
    </location>
    <ligand>
        <name>4-imidazolone-5-propanoate</name>
        <dbReference type="ChEBI" id="CHEBI:77893"/>
    </ligand>
</feature>
<dbReference type="UniPathway" id="UPA00379">
    <property type="reaction ID" value="UER00551"/>
</dbReference>
<feature type="binding site" evidence="7">
    <location>
        <position position="253"/>
    </location>
    <ligand>
        <name>4-imidazolone-5-propanoate</name>
        <dbReference type="ChEBI" id="CHEBI:77893"/>
    </ligand>
</feature>
<comment type="pathway">
    <text evidence="7">Amino-acid degradation; L-histidine degradation into L-glutamate; N-formimidoyl-L-glutamate from L-histidine: step 3/3.</text>
</comment>
<dbReference type="HAMAP" id="MF_00372">
    <property type="entry name" value="HutI"/>
    <property type="match status" value="1"/>
</dbReference>
<dbReference type="NCBIfam" id="TIGR01224">
    <property type="entry name" value="hutI"/>
    <property type="match status" value="1"/>
</dbReference>
<feature type="binding site" evidence="7">
    <location>
        <position position="152"/>
    </location>
    <ligand>
        <name>N-formimidoyl-L-glutamate</name>
        <dbReference type="ChEBI" id="CHEBI:58928"/>
    </ligand>
</feature>
<evidence type="ECO:0000313" key="12">
    <source>
        <dbReference type="Proteomes" id="UP000006437"/>
    </source>
</evidence>
<keyword evidence="6 7" id="KW-0408">Iron</keyword>